<evidence type="ECO:0000256" key="1">
    <source>
        <dbReference type="ARBA" id="ARBA00008791"/>
    </source>
</evidence>
<evidence type="ECO:0000313" key="3">
    <source>
        <dbReference type="EMBL" id="GAO31582.1"/>
    </source>
</evidence>
<dbReference type="InterPro" id="IPR006015">
    <property type="entry name" value="Universal_stress_UspA"/>
</dbReference>
<accession>A0A0E9M189</accession>
<sequence length="288" mass="32952">MIANGFLIFSRNFEILQAMRHIILLTDFSETARHAAAYALNMFEGRNVRFYLFHAYDVEFSGSPYVMRVKEEMAEESRKSLKRELAALHSDFPNSRIEVASRFGPLVDVLIKEVEGGHIDPDLLVMGCRGESALENFLLGSNAFDVIKHVHLPILAIPRNAPLQTPQKMVFATDLKTIDQDMARPLFDLVSSFESELLFVNVMEDDYINRLDAEEKIAEFFPGVQLSFYFLEDADVCNSVCSFTEAQAGDMVVLVRHNYSFFERVFHPSITKKMVLHPQFPMFILHAR</sequence>
<dbReference type="EMBL" id="BAZW01000052">
    <property type="protein sequence ID" value="GAO31582.1"/>
    <property type="molecule type" value="Genomic_DNA"/>
</dbReference>
<feature type="domain" description="UspA" evidence="2">
    <location>
        <begin position="19"/>
        <end position="158"/>
    </location>
</feature>
<dbReference type="CDD" id="cd00293">
    <property type="entry name" value="USP-like"/>
    <property type="match status" value="1"/>
</dbReference>
<dbReference type="Proteomes" id="UP000032900">
    <property type="component" value="Unassembled WGS sequence"/>
</dbReference>
<evidence type="ECO:0000313" key="4">
    <source>
        <dbReference type="Proteomes" id="UP000032900"/>
    </source>
</evidence>
<organism evidence="3 4">
    <name type="scientific">Geofilum rubicundum JCM 15548</name>
    <dbReference type="NCBI Taxonomy" id="1236989"/>
    <lineage>
        <taxon>Bacteria</taxon>
        <taxon>Pseudomonadati</taxon>
        <taxon>Bacteroidota</taxon>
        <taxon>Bacteroidia</taxon>
        <taxon>Marinilabiliales</taxon>
        <taxon>Marinilabiliaceae</taxon>
        <taxon>Geofilum</taxon>
    </lineage>
</organism>
<keyword evidence="4" id="KW-1185">Reference proteome</keyword>
<dbReference type="SUPFAM" id="SSF52402">
    <property type="entry name" value="Adenine nucleotide alpha hydrolases-like"/>
    <property type="match status" value="2"/>
</dbReference>
<dbReference type="InterPro" id="IPR006016">
    <property type="entry name" value="UspA"/>
</dbReference>
<dbReference type="PRINTS" id="PR01438">
    <property type="entry name" value="UNVRSLSTRESS"/>
</dbReference>
<evidence type="ECO:0000259" key="2">
    <source>
        <dbReference type="Pfam" id="PF00582"/>
    </source>
</evidence>
<gene>
    <name evidence="3" type="ORF">JCM15548_13957</name>
</gene>
<comment type="caution">
    <text evidence="3">The sequence shown here is derived from an EMBL/GenBank/DDBJ whole genome shotgun (WGS) entry which is preliminary data.</text>
</comment>
<dbReference type="InterPro" id="IPR014729">
    <property type="entry name" value="Rossmann-like_a/b/a_fold"/>
</dbReference>
<dbReference type="Gene3D" id="3.40.50.620">
    <property type="entry name" value="HUPs"/>
    <property type="match status" value="2"/>
</dbReference>
<comment type="similarity">
    <text evidence="1">Belongs to the universal stress protein A family.</text>
</comment>
<reference evidence="3 4" key="1">
    <citation type="journal article" date="2015" name="Microbes Environ.">
        <title>Distribution and evolution of nitrogen fixation genes in the phylum bacteroidetes.</title>
        <authorList>
            <person name="Inoue J."/>
            <person name="Oshima K."/>
            <person name="Suda W."/>
            <person name="Sakamoto M."/>
            <person name="Iino T."/>
            <person name="Noda S."/>
            <person name="Hongoh Y."/>
            <person name="Hattori M."/>
            <person name="Ohkuma M."/>
        </authorList>
    </citation>
    <scope>NUCLEOTIDE SEQUENCE [LARGE SCALE GENOMIC DNA]</scope>
    <source>
        <strain evidence="3">JCM 15548</strain>
    </source>
</reference>
<dbReference type="PANTHER" id="PTHR46268:SF22">
    <property type="entry name" value="SENSOR PROTEIN KDPD-RELATED"/>
    <property type="match status" value="1"/>
</dbReference>
<dbReference type="PANTHER" id="PTHR46268">
    <property type="entry name" value="STRESS RESPONSE PROTEIN NHAX"/>
    <property type="match status" value="1"/>
</dbReference>
<proteinExistence type="inferred from homology"/>
<dbReference type="STRING" id="1236989.JCM15548_13957"/>
<protein>
    <submittedName>
        <fullName evidence="3">Putative universal stress protein UspA</fullName>
    </submittedName>
</protein>
<dbReference type="AlphaFoldDB" id="A0A0E9M189"/>
<name>A0A0E9M189_9BACT</name>
<dbReference type="Pfam" id="PF00582">
    <property type="entry name" value="Usp"/>
    <property type="match status" value="1"/>
</dbReference>